<dbReference type="EMBL" id="CWQY01000039">
    <property type="protein sequence ID" value="CSD23518.1"/>
    <property type="molecule type" value="Genomic_DNA"/>
</dbReference>
<organism evidence="1 2">
    <name type="scientific">Vibrio cholerae</name>
    <dbReference type="NCBI Taxonomy" id="666"/>
    <lineage>
        <taxon>Bacteria</taxon>
        <taxon>Pseudomonadati</taxon>
        <taxon>Pseudomonadota</taxon>
        <taxon>Gammaproteobacteria</taxon>
        <taxon>Vibrionales</taxon>
        <taxon>Vibrionaceae</taxon>
        <taxon>Vibrio</taxon>
    </lineage>
</organism>
<protein>
    <submittedName>
        <fullName evidence="1">Uncharacterized protein</fullName>
    </submittedName>
</protein>
<dbReference type="Proteomes" id="UP000041770">
    <property type="component" value="Unassembled WGS sequence"/>
</dbReference>
<proteinExistence type="predicted"/>
<evidence type="ECO:0000313" key="1">
    <source>
        <dbReference type="EMBL" id="CSD23518.1"/>
    </source>
</evidence>
<sequence>MACCECRSSRPYPSWLGCIYQHPLWACAFLHNAKAGFRHFFAPANLQRQSSALTCASRCHPKSHAVFYTQKRARLLR</sequence>
<gene>
    <name evidence="1" type="ORF">ERS013200_03628</name>
</gene>
<dbReference type="AlphaFoldDB" id="A0A656ANY7"/>
<name>A0A656ANY7_VIBCL</name>
<evidence type="ECO:0000313" key="2">
    <source>
        <dbReference type="Proteomes" id="UP000041770"/>
    </source>
</evidence>
<accession>A0A656ANY7</accession>
<reference evidence="1 2" key="1">
    <citation type="submission" date="2015-07" db="EMBL/GenBank/DDBJ databases">
        <authorList>
            <consortium name="Pathogen Informatics"/>
        </authorList>
    </citation>
    <scope>NUCLEOTIDE SEQUENCE [LARGE SCALE GENOMIC DNA]</scope>
    <source>
        <strain evidence="1 2">A316</strain>
    </source>
</reference>